<comment type="caution">
    <text evidence="3">The sequence shown here is derived from an EMBL/GenBank/DDBJ whole genome shotgun (WGS) entry which is preliminary data.</text>
</comment>
<evidence type="ECO:0000313" key="4">
    <source>
        <dbReference type="Proteomes" id="UP000725649"/>
    </source>
</evidence>
<evidence type="ECO:0008006" key="5">
    <source>
        <dbReference type="Google" id="ProtNLM"/>
    </source>
</evidence>
<gene>
    <name evidence="3" type="ORF">E7027_02375</name>
</gene>
<feature type="chain" id="PRO_5037778962" description="Transporter" evidence="2">
    <location>
        <begin position="21"/>
        <end position="249"/>
    </location>
</feature>
<keyword evidence="1 2" id="KW-0732">Signal</keyword>
<organism evidence="3 4">
    <name type="scientific">Candidatus Avelusimicrobium gallicola</name>
    <dbReference type="NCBI Taxonomy" id="2562704"/>
    <lineage>
        <taxon>Bacteria</taxon>
        <taxon>Pseudomonadati</taxon>
        <taxon>Elusimicrobiota</taxon>
        <taxon>Elusimicrobia</taxon>
        <taxon>Elusimicrobiales</taxon>
        <taxon>Elusimicrobiaceae</taxon>
        <taxon>Candidatus Avelusimicrobium</taxon>
    </lineage>
</organism>
<dbReference type="Proteomes" id="UP000725649">
    <property type="component" value="Unassembled WGS sequence"/>
</dbReference>
<evidence type="ECO:0000256" key="1">
    <source>
        <dbReference type="ARBA" id="ARBA00022729"/>
    </source>
</evidence>
<evidence type="ECO:0000256" key="2">
    <source>
        <dbReference type="SAM" id="SignalP"/>
    </source>
</evidence>
<feature type="signal peptide" evidence="2">
    <location>
        <begin position="1"/>
        <end position="20"/>
    </location>
</feature>
<proteinExistence type="predicted"/>
<protein>
    <recommendedName>
        <fullName evidence="5">Transporter</fullName>
    </recommendedName>
</protein>
<reference evidence="3" key="1">
    <citation type="submission" date="2019-04" db="EMBL/GenBank/DDBJ databases">
        <title>Evolution of Biomass-Degrading Anaerobic Consortia Revealed by Metagenomics.</title>
        <authorList>
            <person name="Peng X."/>
        </authorList>
    </citation>
    <scope>NUCLEOTIDE SEQUENCE</scope>
    <source>
        <strain evidence="3">SIG66</strain>
    </source>
</reference>
<dbReference type="EMBL" id="SUVG01000002">
    <property type="protein sequence ID" value="MBE6420976.1"/>
    <property type="molecule type" value="Genomic_DNA"/>
</dbReference>
<dbReference type="InterPro" id="IPR053713">
    <property type="entry name" value="Bact_OM_Channel_sf"/>
</dbReference>
<name>A0A928DPD7_9BACT</name>
<accession>A0A928DPD7</accession>
<evidence type="ECO:0000313" key="3">
    <source>
        <dbReference type="EMBL" id="MBE6420976.1"/>
    </source>
</evidence>
<dbReference type="Gene3D" id="2.40.160.40">
    <property type="entry name" value="monomeric porin ompg"/>
    <property type="match status" value="1"/>
</dbReference>
<sequence length="249" mass="28607">MQNKFFITFLFFLFSLPACAQLQDIHGVIPTENVTSLEIKPRYKAKDDSKNKTVATVEIKPSFKINQHWKLGAEIPFTRYGEGEVSEKGLGDIMVSGFYTDYSPSKVFSYGLGAELTLPTATHHELGDGKAYIEPEVFLVWKLNPNFFIEAEYRHIFSFAGASARDDIHESRYRMIFGYMSDSKWWFEFDPRYTVDYENPGDAELIGEFEIGTMVNVGSSIYLRGGWHLAGNKYSQDWEIMLGYKILYL</sequence>
<dbReference type="AlphaFoldDB" id="A0A928DPD7"/>